<keyword evidence="1" id="KW-0812">Transmembrane</keyword>
<keyword evidence="1" id="KW-0472">Membrane</keyword>
<dbReference type="EMBL" id="VEVO01000007">
    <property type="protein sequence ID" value="KAF0039323.1"/>
    <property type="molecule type" value="Genomic_DNA"/>
</dbReference>
<evidence type="ECO:0000313" key="2">
    <source>
        <dbReference type="EMBL" id="KAF0039323.1"/>
    </source>
</evidence>
<protein>
    <submittedName>
        <fullName evidence="2">Uncharacterized protein</fullName>
    </submittedName>
</protein>
<sequence>MLTDKQDVTEANTLSAIEKTTVGIYVVKETHSSDYSDVGIILEGVVVLQDIENVALATAMLFGLFYTLNMRYPAKLRYTSLQVIQKDSNIRVKLTVRFDIRSVFSRRLSKCRPGGLR</sequence>
<evidence type="ECO:0000256" key="1">
    <source>
        <dbReference type="SAM" id="Phobius"/>
    </source>
</evidence>
<feature type="transmembrane region" description="Helical" evidence="1">
    <location>
        <begin position="51"/>
        <end position="68"/>
    </location>
</feature>
<organism evidence="2 3">
    <name type="scientific">Scophthalmus maximus</name>
    <name type="common">Turbot</name>
    <name type="synonym">Psetta maxima</name>
    <dbReference type="NCBI Taxonomy" id="52904"/>
    <lineage>
        <taxon>Eukaryota</taxon>
        <taxon>Metazoa</taxon>
        <taxon>Chordata</taxon>
        <taxon>Craniata</taxon>
        <taxon>Vertebrata</taxon>
        <taxon>Euteleostomi</taxon>
        <taxon>Actinopterygii</taxon>
        <taxon>Neopterygii</taxon>
        <taxon>Teleostei</taxon>
        <taxon>Neoteleostei</taxon>
        <taxon>Acanthomorphata</taxon>
        <taxon>Carangaria</taxon>
        <taxon>Pleuronectiformes</taxon>
        <taxon>Pleuronectoidei</taxon>
        <taxon>Scophthalmidae</taxon>
        <taxon>Scophthalmus</taxon>
    </lineage>
</organism>
<dbReference type="Proteomes" id="UP000438429">
    <property type="component" value="Unassembled WGS sequence"/>
</dbReference>
<comment type="caution">
    <text evidence="2">The sequence shown here is derived from an EMBL/GenBank/DDBJ whole genome shotgun (WGS) entry which is preliminary data.</text>
</comment>
<accession>A0A6A4SZQ8</accession>
<proteinExistence type="predicted"/>
<gene>
    <name evidence="2" type="ORF">F2P81_007558</name>
</gene>
<name>A0A6A4SZQ8_SCOMX</name>
<evidence type="ECO:0000313" key="3">
    <source>
        <dbReference type="Proteomes" id="UP000438429"/>
    </source>
</evidence>
<reference evidence="2 3" key="1">
    <citation type="submission" date="2019-06" db="EMBL/GenBank/DDBJ databases">
        <title>Draft genomes of female and male turbot (Scophthalmus maximus).</title>
        <authorList>
            <person name="Xu H."/>
            <person name="Xu X.-W."/>
            <person name="Shao C."/>
            <person name="Chen S."/>
        </authorList>
    </citation>
    <scope>NUCLEOTIDE SEQUENCE [LARGE SCALE GENOMIC DNA]</scope>
    <source>
        <strain evidence="2">Ysfricsl-2016a</strain>
        <tissue evidence="2">Blood</tissue>
    </source>
</reference>
<keyword evidence="1" id="KW-1133">Transmembrane helix</keyword>
<dbReference type="AlphaFoldDB" id="A0A6A4SZQ8"/>